<dbReference type="NCBIfam" id="TIGR01727">
    <property type="entry name" value="oligo_HPY"/>
    <property type="match status" value="1"/>
</dbReference>
<dbReference type="EMBL" id="JBHRSS010000003">
    <property type="protein sequence ID" value="MFC3103904.1"/>
    <property type="molecule type" value="Genomic_DNA"/>
</dbReference>
<sequence>MSESSQNDDNRAPSDADAPLLSVENLQTHFPGRGSLFGGAGDPVRAVDGVSFDVAKGEVFGLVGESGSGKTTLGRSLLKLIQPTGGHLHYRGIDLMPLSEKQMRPLRSELGLIFQDPNAALNPAMTIAEGVGHPLRIHGLAENRADERRQVAEMLDRVGLHPPGSFLDRYPEELSGGQKQRLVIARALITRPRLVIADEPVAALDMSVRARVLELMLELKRELDLTYILITHDLATARFMCDRIGILYLGNFVEWGGAKTLFDDPKHPYTRALLDAIPLPEAGRRARTKRLPRGEIPDAARPPAGCRFHPRCREAFELCGWEGRDLVEALERRWTEVDADTFEQELALVGKLADAEVGRDRVRFPSGDADKLAAWLKEQGPNLPSRVFSAVTDVTAERGGVTVRLRAAPEPVAQWGAGRHVACHLYGIHARADGDHVGEPDLEALRDYQPPTPSWQQ</sequence>
<evidence type="ECO:0000313" key="6">
    <source>
        <dbReference type="EMBL" id="MFC3103904.1"/>
    </source>
</evidence>
<evidence type="ECO:0000256" key="2">
    <source>
        <dbReference type="ARBA" id="ARBA00022448"/>
    </source>
</evidence>
<dbReference type="CDD" id="cd03257">
    <property type="entry name" value="ABC_NikE_OppD_transporters"/>
    <property type="match status" value="1"/>
</dbReference>
<gene>
    <name evidence="6" type="ORF">ACFOSU_08365</name>
</gene>
<dbReference type="InterPro" id="IPR017871">
    <property type="entry name" value="ABC_transporter-like_CS"/>
</dbReference>
<dbReference type="InterPro" id="IPR027417">
    <property type="entry name" value="P-loop_NTPase"/>
</dbReference>
<dbReference type="SMART" id="SM00382">
    <property type="entry name" value="AAA"/>
    <property type="match status" value="1"/>
</dbReference>
<evidence type="ECO:0000256" key="1">
    <source>
        <dbReference type="ARBA" id="ARBA00005417"/>
    </source>
</evidence>
<name>A0ABV7EPR4_9GAMM</name>
<comment type="similarity">
    <text evidence="1">Belongs to the ABC transporter superfamily.</text>
</comment>
<dbReference type="Gene3D" id="3.40.50.300">
    <property type="entry name" value="P-loop containing nucleotide triphosphate hydrolases"/>
    <property type="match status" value="1"/>
</dbReference>
<dbReference type="Pfam" id="PF00005">
    <property type="entry name" value="ABC_tran"/>
    <property type="match status" value="1"/>
</dbReference>
<dbReference type="PROSITE" id="PS00211">
    <property type="entry name" value="ABC_TRANSPORTER_1"/>
    <property type="match status" value="1"/>
</dbReference>
<dbReference type="PROSITE" id="PS50893">
    <property type="entry name" value="ABC_TRANSPORTER_2"/>
    <property type="match status" value="1"/>
</dbReference>
<keyword evidence="2" id="KW-0813">Transport</keyword>
<reference evidence="7" key="1">
    <citation type="journal article" date="2019" name="Int. J. Syst. Evol. Microbiol.">
        <title>The Global Catalogue of Microorganisms (GCM) 10K type strain sequencing project: providing services to taxonomists for standard genome sequencing and annotation.</title>
        <authorList>
            <consortium name="The Broad Institute Genomics Platform"/>
            <consortium name="The Broad Institute Genome Sequencing Center for Infectious Disease"/>
            <person name="Wu L."/>
            <person name="Ma J."/>
        </authorList>
    </citation>
    <scope>NUCLEOTIDE SEQUENCE [LARGE SCALE GENOMIC DNA]</scope>
    <source>
        <strain evidence="7">KCTC 52640</strain>
    </source>
</reference>
<evidence type="ECO:0000256" key="4">
    <source>
        <dbReference type="ARBA" id="ARBA00022840"/>
    </source>
</evidence>
<keyword evidence="3" id="KW-0547">Nucleotide-binding</keyword>
<dbReference type="InterPro" id="IPR050319">
    <property type="entry name" value="ABC_transp_ATP-bind"/>
</dbReference>
<dbReference type="Proteomes" id="UP001595462">
    <property type="component" value="Unassembled WGS sequence"/>
</dbReference>
<dbReference type="PANTHER" id="PTHR43776">
    <property type="entry name" value="TRANSPORT ATP-BINDING PROTEIN"/>
    <property type="match status" value="1"/>
</dbReference>
<accession>A0ABV7EPR4</accession>
<dbReference type="SUPFAM" id="SSF52540">
    <property type="entry name" value="P-loop containing nucleoside triphosphate hydrolases"/>
    <property type="match status" value="1"/>
</dbReference>
<evidence type="ECO:0000259" key="5">
    <source>
        <dbReference type="PROSITE" id="PS50893"/>
    </source>
</evidence>
<keyword evidence="7" id="KW-1185">Reference proteome</keyword>
<dbReference type="InterPro" id="IPR003439">
    <property type="entry name" value="ABC_transporter-like_ATP-bd"/>
</dbReference>
<evidence type="ECO:0000256" key="3">
    <source>
        <dbReference type="ARBA" id="ARBA00022741"/>
    </source>
</evidence>
<dbReference type="PANTHER" id="PTHR43776:SF7">
    <property type="entry name" value="D,D-DIPEPTIDE TRANSPORT ATP-BINDING PROTEIN DDPF-RELATED"/>
    <property type="match status" value="1"/>
</dbReference>
<dbReference type="GO" id="GO:0005524">
    <property type="term" value="F:ATP binding"/>
    <property type="evidence" value="ECO:0007669"/>
    <property type="project" value="UniProtKB-KW"/>
</dbReference>
<keyword evidence="4 6" id="KW-0067">ATP-binding</keyword>
<proteinExistence type="inferred from homology"/>
<comment type="caution">
    <text evidence="6">The sequence shown here is derived from an EMBL/GenBank/DDBJ whole genome shotgun (WGS) entry which is preliminary data.</text>
</comment>
<dbReference type="Pfam" id="PF08352">
    <property type="entry name" value="oligo_HPY"/>
    <property type="match status" value="1"/>
</dbReference>
<dbReference type="RefSeq" id="WP_380688381.1">
    <property type="nucleotide sequence ID" value="NZ_JBHRSS010000003.1"/>
</dbReference>
<dbReference type="InterPro" id="IPR013563">
    <property type="entry name" value="Oligopep_ABC_C"/>
</dbReference>
<protein>
    <submittedName>
        <fullName evidence="6">ABC transporter ATP-binding protein</fullName>
    </submittedName>
</protein>
<evidence type="ECO:0000313" key="7">
    <source>
        <dbReference type="Proteomes" id="UP001595462"/>
    </source>
</evidence>
<organism evidence="6 7">
    <name type="scientific">Salinisphaera aquimarina</name>
    <dbReference type="NCBI Taxonomy" id="2094031"/>
    <lineage>
        <taxon>Bacteria</taxon>
        <taxon>Pseudomonadati</taxon>
        <taxon>Pseudomonadota</taxon>
        <taxon>Gammaproteobacteria</taxon>
        <taxon>Salinisphaerales</taxon>
        <taxon>Salinisphaeraceae</taxon>
        <taxon>Salinisphaera</taxon>
    </lineage>
</organism>
<feature type="domain" description="ABC transporter" evidence="5">
    <location>
        <begin position="21"/>
        <end position="274"/>
    </location>
</feature>
<dbReference type="InterPro" id="IPR003593">
    <property type="entry name" value="AAA+_ATPase"/>
</dbReference>